<evidence type="ECO:0000313" key="33">
    <source>
        <dbReference type="Proteomes" id="UP000254387"/>
    </source>
</evidence>
<dbReference type="Proteomes" id="UP000251123">
    <property type="component" value="Unassembled WGS sequence"/>
</dbReference>
<evidence type="ECO:0000313" key="35">
    <source>
        <dbReference type="Proteomes" id="UP000255167"/>
    </source>
</evidence>
<evidence type="ECO:0000313" key="13">
    <source>
        <dbReference type="EMBL" id="SQC23043.1"/>
    </source>
</evidence>
<dbReference type="EMBL" id="FLDK01000011">
    <property type="protein sequence ID" value="SAT54984.1"/>
    <property type="molecule type" value="Genomic_DNA"/>
</dbReference>
<dbReference type="Proteomes" id="UP000250675">
    <property type="component" value="Unassembled WGS sequence"/>
</dbReference>
<dbReference type="Proteomes" id="UP000258253">
    <property type="component" value="Unassembled WGS sequence"/>
</dbReference>
<dbReference type="EMBL" id="PCFF01000006">
    <property type="protein sequence ID" value="PVU62973.1"/>
    <property type="molecule type" value="Genomic_DNA"/>
</dbReference>
<dbReference type="EMBL" id="UGKT01000001">
    <property type="protein sequence ID" value="STT01671.1"/>
    <property type="molecule type" value="Genomic_DNA"/>
</dbReference>
<evidence type="ECO:0000259" key="4">
    <source>
        <dbReference type="SMART" id="SM01321"/>
    </source>
</evidence>
<evidence type="ECO:0000256" key="3">
    <source>
        <dbReference type="ARBA" id="ARBA00061320"/>
    </source>
</evidence>
<reference evidence="9 28" key="4">
    <citation type="submission" date="2017-09" db="EMBL/GenBank/DDBJ databases">
        <title>Molecular Epidemiology of Livestock-Associated Methicillin Resistant Staphylococcus aureus (LA-MRSA) and Extended-Spectrum Beta-Lactamase (ESBL)-Producing Enterobacteriaceae in Pigs and Exposed Workers in Cameroon and South Africa.</title>
        <authorList>
            <person name="Founou L."/>
            <person name="Founou R.C."/>
            <person name="Allam M."/>
            <person name="Ismail A."/>
            <person name="Essack S.Y."/>
        </authorList>
    </citation>
    <scope>NUCLEOTIDE SEQUENCE [LARGE SCALE GENOMIC DNA]</scope>
    <source>
        <strain evidence="9 28">HH516E4IA</strain>
    </source>
</reference>
<accession>A0A4V0H7Z4</accession>
<evidence type="ECO:0000313" key="27">
    <source>
        <dbReference type="Proteomes" id="UP000234439"/>
    </source>
</evidence>
<evidence type="ECO:0000313" key="21">
    <source>
        <dbReference type="EMBL" id="SXN30215.1"/>
    </source>
</evidence>
<reference evidence="11 25" key="1">
    <citation type="submission" date="2016-04" db="EMBL/GenBank/DDBJ databases">
        <authorList>
            <consortium name="Pathogen Informatics"/>
        </authorList>
    </citation>
    <scope>NUCLEOTIDE SEQUENCE [LARGE SCALE GENOMIC DNA]</scope>
    <source>
        <strain evidence="24 42">5012STDY7626430</strain>
        <strain evidence="21 40">EuSCAPE_AT029</strain>
        <strain evidence="20 39">EuSCAPE_GR114</strain>
        <strain evidence="23 37">EuSCAPE_HU047</strain>
        <strain evidence="22 38">EuSCAPE_IT093</strain>
        <strain evidence="25">k480</strain>
        <strain evidence="11">K480</strain>
    </source>
</reference>
<dbReference type="Proteomes" id="UP000255518">
    <property type="component" value="Unassembled WGS sequence"/>
</dbReference>
<dbReference type="Proteomes" id="UP000234439">
    <property type="component" value="Unassembled WGS sequence"/>
</dbReference>
<name>A0A060VF32_KLEPN</name>
<evidence type="ECO:0000313" key="26">
    <source>
        <dbReference type="Proteomes" id="UP000196447"/>
    </source>
</evidence>
<dbReference type="SUPFAM" id="SSF143422">
    <property type="entry name" value="Transposase IS200-like"/>
    <property type="match status" value="1"/>
</dbReference>
<dbReference type="EMBL" id="UGNC01000005">
    <property type="protein sequence ID" value="STW46047.1"/>
    <property type="molecule type" value="Genomic_DNA"/>
</dbReference>
<dbReference type="FunFam" id="3.30.70.1290:FF:000001">
    <property type="entry name" value="REP-associated tyrosine transposase"/>
    <property type="match status" value="1"/>
</dbReference>
<dbReference type="InterPro" id="IPR036515">
    <property type="entry name" value="Transposase_17_sf"/>
</dbReference>
<evidence type="ECO:0000313" key="24">
    <source>
        <dbReference type="EMBL" id="VGK91990.1"/>
    </source>
</evidence>
<dbReference type="EMBL" id="UGMN01000004">
    <property type="protein sequence ID" value="STV20918.1"/>
    <property type="molecule type" value="Genomic_DNA"/>
</dbReference>
<evidence type="ECO:0000313" key="37">
    <source>
        <dbReference type="Proteomes" id="UP000258253"/>
    </source>
</evidence>
<evidence type="ECO:0000313" key="39">
    <source>
        <dbReference type="Proteomes" id="UP000259497"/>
    </source>
</evidence>
<dbReference type="EMBL" id="UKUT01000001">
    <property type="protein sequence ID" value="SYH25364.1"/>
    <property type="molecule type" value="Genomic_DNA"/>
</dbReference>
<dbReference type="GeneID" id="93274787"/>
<dbReference type="EMBL" id="UIXM01000007">
    <property type="protein sequence ID" value="SVS26082.1"/>
    <property type="molecule type" value="Genomic_DNA"/>
</dbReference>
<evidence type="ECO:0000313" key="9">
    <source>
        <dbReference type="EMBL" id="PVU62973.1"/>
    </source>
</evidence>
<dbReference type="EMBL" id="UASN01000022">
    <property type="protein sequence ID" value="SQC19860.1"/>
    <property type="molecule type" value="Genomic_DNA"/>
</dbReference>
<protein>
    <submittedName>
        <fullName evidence="7 11">Transposase</fullName>
    </submittedName>
</protein>
<evidence type="ECO:0000313" key="29">
    <source>
        <dbReference type="Proteomes" id="UP000250675"/>
    </source>
</evidence>
<dbReference type="Proteomes" id="UP000254103">
    <property type="component" value="Unassembled WGS sequence"/>
</dbReference>
<dbReference type="Proteomes" id="UP000479475">
    <property type="component" value="Unassembled WGS sequence"/>
</dbReference>
<dbReference type="AlphaFoldDB" id="A0A060VF32"/>
<dbReference type="EMBL" id="NCMJ01000075">
    <property type="protein sequence ID" value="PLE27110.1"/>
    <property type="molecule type" value="Genomic_DNA"/>
</dbReference>
<evidence type="ECO:0000313" key="19">
    <source>
        <dbReference type="EMBL" id="STW46047.1"/>
    </source>
</evidence>
<dbReference type="GO" id="GO:0004803">
    <property type="term" value="F:transposase activity"/>
    <property type="evidence" value="ECO:0007669"/>
    <property type="project" value="InterPro"/>
</dbReference>
<proteinExistence type="inferred from homology"/>
<evidence type="ECO:0000313" key="28">
    <source>
        <dbReference type="Proteomes" id="UP000245817"/>
    </source>
</evidence>
<dbReference type="EMBL" id="UGLU01000001">
    <property type="protein sequence ID" value="STU46948.1"/>
    <property type="molecule type" value="Genomic_DNA"/>
</dbReference>
<dbReference type="Proteomes" id="UP000245817">
    <property type="component" value="Unassembled WGS sequence"/>
</dbReference>
<dbReference type="Proteomes" id="UP000283322">
    <property type="component" value="Unassembled WGS sequence"/>
</dbReference>
<keyword evidence="2" id="KW-0238">DNA-binding</keyword>
<dbReference type="PANTHER" id="PTHR36966:SF1">
    <property type="entry name" value="REP-ASSOCIATED TYROSINE TRANSPOSASE"/>
    <property type="match status" value="1"/>
</dbReference>
<dbReference type="EMBL" id="JAAKYD010000001">
    <property type="protein sequence ID" value="NGN70639.1"/>
    <property type="molecule type" value="Genomic_DNA"/>
</dbReference>
<evidence type="ECO:0000313" key="20">
    <source>
        <dbReference type="EMBL" id="SVS26082.1"/>
    </source>
</evidence>
<reference evidence="10 41" key="6">
    <citation type="submission" date="2018-10" db="EMBL/GenBank/DDBJ databases">
        <authorList>
            <person name="Vanduin D."/>
            <person name="Fouts D."/>
            <person name="Wright M."/>
            <person name="Sutton G."/>
            <person name="Nguyen K."/>
            <person name="Kreiswirth B."/>
            <person name="Chen L."/>
            <person name="Rojas L."/>
            <person name="Hujer A."/>
            <person name="Hujer K."/>
            <person name="Bonomo R."/>
            <person name="Adams M."/>
        </authorList>
    </citation>
    <scope>NUCLEOTIDE SEQUENCE [LARGE SCALE GENOMIC DNA]</scope>
    <source>
        <strain evidence="10 41">CRK0165</strain>
    </source>
</reference>
<dbReference type="Gene3D" id="3.30.70.1290">
    <property type="entry name" value="Transposase IS200-like"/>
    <property type="match status" value="1"/>
</dbReference>
<accession>A0A060VF32</accession>
<gene>
    <name evidence="7" type="ORF">B5L96_19135</name>
    <name evidence="8" type="ORF">B6I68_13590</name>
    <name evidence="10" type="ORF">BL124_00030415</name>
    <name evidence="9" type="ORF">CP554_08295</name>
    <name evidence="6" type="ORF">G4V31_00635</name>
    <name evidence="5" type="ORF">GJJ18_13275</name>
    <name evidence="15" type="ORF">NCTC13443_01998</name>
    <name evidence="17" type="ORF">NCTC5051_01033</name>
    <name evidence="16" type="ORF">NCTC5052_00254</name>
    <name evidence="18" type="ORF">NCTC5053_02907</name>
    <name evidence="14" type="ORF">NCTC9140_02214</name>
    <name evidence="12" type="ORF">NCTC9601_06218</name>
    <name evidence="19" type="ORF">NCTC9617_02547</name>
    <name evidence="13" type="ORF">NCTC9645_03276</name>
    <name evidence="11" type="ORF">SAMEA2273558_04355</name>
    <name evidence="21" type="ORF">SAMEA3499901_01213</name>
    <name evidence="22" type="ORF">SAMEA3515122_00848</name>
    <name evidence="23" type="ORF">SAMEA3538828_00500</name>
    <name evidence="20" type="ORF">SAMEA3649733_02767</name>
    <name evidence="24" type="ORF">SAMEA4873632_02802</name>
</gene>
<comment type="similarity">
    <text evidence="3">Belongs to the transposase 17 family. RAYT subfamily.</text>
</comment>
<dbReference type="Proteomes" id="UP000376235">
    <property type="component" value="Unassembled WGS sequence"/>
</dbReference>
<dbReference type="Proteomes" id="UP000196447">
    <property type="component" value="Unassembled WGS sequence"/>
</dbReference>
<evidence type="ECO:0000313" key="8">
    <source>
        <dbReference type="EMBL" id="PLE27110.1"/>
    </source>
</evidence>
<keyword evidence="1" id="KW-0815">Transposition</keyword>
<reference evidence="7 26" key="3">
    <citation type="submission" date="2017-03" db="EMBL/GenBank/DDBJ databases">
        <authorList>
            <person name="Fouts D."/>
            <person name="Stalin M.J."/>
            <person name="Chen L."/>
            <person name="Wright M."/>
            <person name="Sutton G."/>
            <person name="Nguyen K."/>
            <person name="Vanduin D."/>
            <person name="Rojas L."/>
            <person name="Hujer A."/>
            <person name="Hujer K."/>
            <person name="Bonomo R."/>
            <person name="Kreiswirth B."/>
            <person name="Adams M."/>
        </authorList>
    </citation>
    <scope>NUCLEOTIDE SEQUENCE [LARGE SCALE GENOMIC DNA]</scope>
    <source>
        <strain evidence="7 26">39383</strain>
    </source>
</reference>
<reference evidence="5" key="7">
    <citation type="submission" date="2019-10" db="EMBL/GenBank/DDBJ databases">
        <title>Molecular typing, antibiotic resistance determination and virulence profiling for 36 multidrug-resistant clinical Klebsiella pneumoniae isolates using second- and third-generation sequencing.</title>
        <authorList>
            <person name="Shelenkov A."/>
            <person name="Mikhaylova Y."/>
            <person name="Yanushevich Y."/>
            <person name="Samoilov A."/>
            <person name="Petrova L."/>
            <person name="Fomina V."/>
            <person name="Gusarov V."/>
            <person name="Zamyatin M."/>
            <person name="Shagin D."/>
        </authorList>
    </citation>
    <scope>NUCLEOTIDE SEQUENCE [LARGE SCALE GENOMIC DNA]</scope>
    <source>
        <strain evidence="5">CriePir115</strain>
    </source>
</reference>
<dbReference type="SMART" id="SM01321">
    <property type="entry name" value="Y1_Tnp"/>
    <property type="match status" value="1"/>
</dbReference>
<organism evidence="7 26">
    <name type="scientific">Klebsiella pneumoniae</name>
    <dbReference type="NCBI Taxonomy" id="573"/>
    <lineage>
        <taxon>Bacteria</taxon>
        <taxon>Pseudomonadati</taxon>
        <taxon>Pseudomonadota</taxon>
        <taxon>Gammaproteobacteria</taxon>
        <taxon>Enterobacterales</taxon>
        <taxon>Enterobacteriaceae</taxon>
        <taxon>Klebsiella/Raoultella group</taxon>
        <taxon>Klebsiella</taxon>
        <taxon>Klebsiella pneumoniae complex</taxon>
    </lineage>
</organism>
<dbReference type="EMBL" id="WJWF01000011">
    <property type="protein sequence ID" value="MRL36393.1"/>
    <property type="molecule type" value="Genomic_DNA"/>
</dbReference>
<dbReference type="Proteomes" id="UP000255167">
    <property type="component" value="Unassembled WGS sequence"/>
</dbReference>
<dbReference type="RefSeq" id="WP_004178721.1">
    <property type="nucleotide sequence ID" value="NZ_AP018750.1"/>
</dbReference>
<sequence length="163" mass="19923">MVAYRRYYIKGGTWFFTVNLKDRRSMHLTENIELLRYSVAVVKQHRPFIIDAWVVLPEHLHCIWTLPHNDDDFSSRWRDIKGCFSRTLKRQPLWQPRFWEHAIRDEDDYRRHVDYIHINPLKHGWVTRVIDWPFSTFHRDVQRGLYPPNWAGDSFDLSCGERR</sequence>
<evidence type="ECO:0000313" key="16">
    <source>
        <dbReference type="EMBL" id="STT91901.1"/>
    </source>
</evidence>
<dbReference type="EMBL" id="NDBK01000081">
    <property type="protein sequence ID" value="OVF68932.1"/>
    <property type="molecule type" value="Genomic_DNA"/>
</dbReference>
<dbReference type="EMBL" id="UGLJ01000002">
    <property type="protein sequence ID" value="STT91901.1"/>
    <property type="molecule type" value="Genomic_DNA"/>
</dbReference>
<evidence type="ECO:0000313" key="10">
    <source>
        <dbReference type="EMBL" id="ROG85769.1"/>
    </source>
</evidence>
<evidence type="ECO:0000313" key="11">
    <source>
        <dbReference type="EMBL" id="SAT54984.1"/>
    </source>
</evidence>
<dbReference type="Proteomes" id="UP000259497">
    <property type="component" value="Unassembled WGS sequence"/>
</dbReference>
<evidence type="ECO:0000256" key="1">
    <source>
        <dbReference type="ARBA" id="ARBA00022578"/>
    </source>
</evidence>
<dbReference type="EMBL" id="ULCI01000002">
    <property type="protein sequence ID" value="SYR29519.1"/>
    <property type="molecule type" value="Genomic_DNA"/>
</dbReference>
<evidence type="ECO:0000313" key="25">
    <source>
        <dbReference type="Proteomes" id="UP000077826"/>
    </source>
</evidence>
<evidence type="ECO:0000313" key="15">
    <source>
        <dbReference type="EMBL" id="STT01671.1"/>
    </source>
</evidence>
<evidence type="ECO:0000256" key="2">
    <source>
        <dbReference type="ARBA" id="ARBA00023125"/>
    </source>
</evidence>
<evidence type="ECO:0000313" key="34">
    <source>
        <dbReference type="Proteomes" id="UP000254938"/>
    </source>
</evidence>
<dbReference type="EMBL" id="UGKQ01000007">
    <property type="protein sequence ID" value="STS80501.1"/>
    <property type="molecule type" value="Genomic_DNA"/>
</dbReference>
<dbReference type="GO" id="GO:0006313">
    <property type="term" value="P:DNA transposition"/>
    <property type="evidence" value="ECO:0007669"/>
    <property type="project" value="InterPro"/>
</dbReference>
<dbReference type="InterPro" id="IPR052715">
    <property type="entry name" value="RAYT_transposase"/>
</dbReference>
<dbReference type="Proteomes" id="UP000254938">
    <property type="component" value="Unassembled WGS sequence"/>
</dbReference>
<evidence type="ECO:0000313" key="30">
    <source>
        <dbReference type="Proteomes" id="UP000251123"/>
    </source>
</evidence>
<evidence type="ECO:0000313" key="18">
    <source>
        <dbReference type="EMBL" id="STV20918.1"/>
    </source>
</evidence>
<evidence type="ECO:0000313" key="32">
    <source>
        <dbReference type="Proteomes" id="UP000254141"/>
    </source>
</evidence>
<evidence type="ECO:0000313" key="40">
    <source>
        <dbReference type="Proteomes" id="UP000259975"/>
    </source>
</evidence>
<reference evidence="29 30" key="5">
    <citation type="submission" date="2018-06" db="EMBL/GenBank/DDBJ databases">
        <authorList>
            <consortium name="Pathogen Informatics"/>
            <person name="Doyle S."/>
        </authorList>
    </citation>
    <scope>NUCLEOTIDE SEQUENCE [LARGE SCALE GENOMIC DNA]</scope>
    <source>
        <strain evidence="15 36">NCTC13443</strain>
        <strain evidence="17 32">NCTC5051</strain>
        <strain evidence="16 31">NCTC5052</strain>
        <strain evidence="18 33">NCTC5053</strain>
        <strain evidence="14 34">NCTC9140</strain>
        <strain evidence="12 30">NCTC9601</strain>
        <strain evidence="19 35">NCTC9617</strain>
        <strain evidence="13 29">NCTC9645</strain>
    </source>
</reference>
<dbReference type="EMBL" id="MPYG04000235">
    <property type="protein sequence ID" value="ROG85769.1"/>
    <property type="molecule type" value="Genomic_DNA"/>
</dbReference>
<dbReference type="GO" id="GO:0043565">
    <property type="term" value="F:sequence-specific DNA binding"/>
    <property type="evidence" value="ECO:0007669"/>
    <property type="project" value="TreeGrafter"/>
</dbReference>
<evidence type="ECO:0000313" key="7">
    <source>
        <dbReference type="EMBL" id="OVF68932.1"/>
    </source>
</evidence>
<dbReference type="NCBIfam" id="NF047646">
    <property type="entry name" value="REP_Tyr_transpos"/>
    <property type="match status" value="1"/>
</dbReference>
<feature type="domain" description="Transposase IS200-like" evidence="4">
    <location>
        <begin position="9"/>
        <end position="119"/>
    </location>
</feature>
<dbReference type="InterPro" id="IPR002686">
    <property type="entry name" value="Transposase_17"/>
</dbReference>
<evidence type="ECO:0000313" key="17">
    <source>
        <dbReference type="EMBL" id="STU46948.1"/>
    </source>
</evidence>
<evidence type="ECO:0000313" key="31">
    <source>
        <dbReference type="Proteomes" id="UP000254103"/>
    </source>
</evidence>
<dbReference type="EMBL" id="UKGE01000004">
    <property type="protein sequence ID" value="SXN30215.1"/>
    <property type="molecule type" value="Genomic_DNA"/>
</dbReference>
<evidence type="ECO:0000313" key="43">
    <source>
        <dbReference type="Proteomes" id="UP000479475"/>
    </source>
</evidence>
<dbReference type="Proteomes" id="UP000258673">
    <property type="component" value="Unassembled WGS sequence"/>
</dbReference>
<dbReference type="EMBL" id="CAAHCC010000004">
    <property type="protein sequence ID" value="VGK91990.1"/>
    <property type="molecule type" value="Genomic_DNA"/>
</dbReference>
<reference evidence="6 43" key="8">
    <citation type="submission" date="2020-02" db="EMBL/GenBank/DDBJ databases">
        <title>Klebsiella pneumoniae genome sequencing and assembly.</title>
        <authorList>
            <person name="Starkova P.S."/>
            <person name="Sulyan O.S."/>
            <person name="Likholetova D.V."/>
            <person name="Ageevets V.A."/>
            <person name="Lazareva I.V."/>
            <person name="Sopova J.V."/>
            <person name="Sidorenko S.V."/>
        </authorList>
    </citation>
    <scope>NUCLEOTIDE SEQUENCE [LARGE SCALE GENOMIC DNA]</scope>
    <source>
        <strain evidence="6 43">2429</strain>
    </source>
</reference>
<dbReference type="KEGG" id="kpx:PMK1_02643"/>
<evidence type="ECO:0000313" key="6">
    <source>
        <dbReference type="EMBL" id="NGN70639.1"/>
    </source>
</evidence>
<reference evidence="8 27" key="2">
    <citation type="journal article" date="2017" name="J. Infect. Dis.">
        <title>An Analysis of the Epidemic of Klebsiella pneumoniae Carbapenemase-Producing K. pneumoniae: Convergence of Two Evolutionary Mechanisms Creates the Perfect Storm.</title>
        <authorList>
            <person name="Rojas L.J."/>
            <person name="Weinstock G.M."/>
            <person name="De La Cadena E."/>
            <person name="Diaz L."/>
            <person name="Rios R."/>
            <person name="Hanson B.M."/>
            <person name="Brown J.S."/>
            <person name="Vats P."/>
            <person name="Phillips D.S."/>
            <person name="Nguyen H."/>
            <person name="Hujer K.M."/>
            <person name="Correa A."/>
            <person name="Adams M.D."/>
            <person name="Perez F."/>
            <person name="Sodergren E."/>
            <person name="Narechania A."/>
            <person name="Planet P.J."/>
            <person name="Villegas M.V."/>
            <person name="Bonomo R.A."/>
            <person name="Arias C.A."/>
        </authorList>
    </citation>
    <scope>NUCLEOTIDE SEQUENCE [LARGE SCALE GENOMIC DNA]</scope>
    <source>
        <strain evidence="8 27">COL-Kpn30</strain>
    </source>
</reference>
<evidence type="ECO:0000313" key="12">
    <source>
        <dbReference type="EMBL" id="SQC19860.1"/>
    </source>
</evidence>
<evidence type="ECO:0000313" key="14">
    <source>
        <dbReference type="EMBL" id="STS80501.1"/>
    </source>
</evidence>
<evidence type="ECO:0000313" key="38">
    <source>
        <dbReference type="Proteomes" id="UP000258673"/>
    </source>
</evidence>
<dbReference type="PANTHER" id="PTHR36966">
    <property type="entry name" value="REP-ASSOCIATED TYROSINE TRANSPOSASE"/>
    <property type="match status" value="1"/>
</dbReference>
<dbReference type="Proteomes" id="UP000254141">
    <property type="component" value="Unassembled WGS sequence"/>
</dbReference>
<evidence type="ECO:0000313" key="42">
    <source>
        <dbReference type="Proteomes" id="UP000376235"/>
    </source>
</evidence>
<evidence type="ECO:0000313" key="36">
    <source>
        <dbReference type="Proteomes" id="UP000255518"/>
    </source>
</evidence>
<dbReference type="Proteomes" id="UP000254387">
    <property type="component" value="Unassembled WGS sequence"/>
</dbReference>
<evidence type="ECO:0000313" key="22">
    <source>
        <dbReference type="EMBL" id="SYH25364.1"/>
    </source>
</evidence>
<dbReference type="Proteomes" id="UP000259975">
    <property type="component" value="Unassembled WGS sequence"/>
</dbReference>
<dbReference type="EMBL" id="UASO01000004">
    <property type="protein sequence ID" value="SQC23043.1"/>
    <property type="molecule type" value="Genomic_DNA"/>
</dbReference>
<evidence type="ECO:0000313" key="5">
    <source>
        <dbReference type="EMBL" id="MRL36393.1"/>
    </source>
</evidence>
<evidence type="ECO:0000313" key="41">
    <source>
        <dbReference type="Proteomes" id="UP000283322"/>
    </source>
</evidence>
<evidence type="ECO:0000313" key="23">
    <source>
        <dbReference type="EMBL" id="SYR29519.1"/>
    </source>
</evidence>
<dbReference type="Proteomes" id="UP000077826">
    <property type="component" value="Unassembled WGS sequence"/>
</dbReference>